<accession>A0A011VWI0</accession>
<evidence type="ECO:0000313" key="3">
    <source>
        <dbReference type="Proteomes" id="UP000021369"/>
    </source>
</evidence>
<dbReference type="PATRIC" id="fig|1341156.4.peg.2253"/>
<name>A0A011VWI0_RUMAL</name>
<dbReference type="EMBL" id="JEOB01000003">
    <property type="protein sequence ID" value="EXM38948.1"/>
    <property type="molecule type" value="Genomic_DNA"/>
</dbReference>
<proteinExistence type="predicted"/>
<keyword evidence="3" id="KW-1185">Reference proteome</keyword>
<dbReference type="PANTHER" id="PTHR40032">
    <property type="entry name" value="EXPORTED PROTEIN-RELATED"/>
    <property type="match status" value="1"/>
</dbReference>
<dbReference type="PANTHER" id="PTHR40032:SF1">
    <property type="entry name" value="EXPORTED PROTEIN"/>
    <property type="match status" value="1"/>
</dbReference>
<comment type="caution">
    <text evidence="2">The sequence shown here is derived from an EMBL/GenBank/DDBJ whole genome shotgun (WGS) entry which is preliminary data.</text>
</comment>
<dbReference type="InterPro" id="IPR024301">
    <property type="entry name" value="Amidase_6"/>
</dbReference>
<reference evidence="2 3" key="1">
    <citation type="submission" date="2013-06" db="EMBL/GenBank/DDBJ databases">
        <title>Rumen cellulosomics: divergent fiber-degrading strategies revealed by comparative genome-wide analysis of six Ruminococcal strains.</title>
        <authorList>
            <person name="Dassa B."/>
            <person name="Borovok I."/>
            <person name="Lamed R."/>
            <person name="Flint H."/>
            <person name="Yeoman C.J."/>
            <person name="White B."/>
            <person name="Bayer E.A."/>
        </authorList>
    </citation>
    <scope>NUCLEOTIDE SEQUENCE [LARGE SCALE GENOMIC DNA]</scope>
    <source>
        <strain evidence="2 3">SY3</strain>
    </source>
</reference>
<feature type="domain" description="Putative amidase" evidence="1">
    <location>
        <begin position="10"/>
        <end position="147"/>
    </location>
</feature>
<dbReference type="OrthoDB" id="9812429at2"/>
<evidence type="ECO:0000259" key="1">
    <source>
        <dbReference type="Pfam" id="PF12671"/>
    </source>
</evidence>
<dbReference type="AlphaFoldDB" id="A0A011VWI0"/>
<protein>
    <submittedName>
        <fullName evidence="2">Amidase</fullName>
    </submittedName>
</protein>
<gene>
    <name evidence="2" type="ORF">RASY3_11560</name>
</gene>
<dbReference type="RefSeq" id="WP_037288306.1">
    <property type="nucleotide sequence ID" value="NZ_JEOB01000003.1"/>
</dbReference>
<dbReference type="Proteomes" id="UP000021369">
    <property type="component" value="Unassembled WGS sequence"/>
</dbReference>
<dbReference type="Pfam" id="PF12671">
    <property type="entry name" value="Amidase_6"/>
    <property type="match status" value="1"/>
</dbReference>
<sequence length="162" mass="18194">MREYPLNISAEIEYARRWAFSRNPSFYDFENSGGDCTNFVSQCIFAGGAVMNYTRDIGWYYISLNDRAAAWTGVEYFYRFMVTNRGAGPFGEEVNISKAAVGDVIQLGSSSGFYHSLLVTSLCGEPCVSAHSFDAFDRPLSSYSFEKLRCLHIIGTRKCCTQ</sequence>
<organism evidence="2 3">
    <name type="scientific">Ruminococcus albus SY3</name>
    <dbReference type="NCBI Taxonomy" id="1341156"/>
    <lineage>
        <taxon>Bacteria</taxon>
        <taxon>Bacillati</taxon>
        <taxon>Bacillota</taxon>
        <taxon>Clostridia</taxon>
        <taxon>Eubacteriales</taxon>
        <taxon>Oscillospiraceae</taxon>
        <taxon>Ruminococcus</taxon>
    </lineage>
</organism>
<evidence type="ECO:0000313" key="2">
    <source>
        <dbReference type="EMBL" id="EXM38948.1"/>
    </source>
</evidence>